<evidence type="ECO:0000313" key="8">
    <source>
        <dbReference type="Proteomes" id="UP001318040"/>
    </source>
</evidence>
<feature type="region of interest" description="Disordered" evidence="7">
    <location>
        <begin position="1"/>
        <end position="132"/>
    </location>
</feature>
<dbReference type="GeneID" id="116938722"/>
<comment type="similarity">
    <text evidence="3">Belongs to the CAVIN family.</text>
</comment>
<feature type="region of interest" description="Disordered" evidence="7">
    <location>
        <begin position="355"/>
        <end position="382"/>
    </location>
</feature>
<evidence type="ECO:0000256" key="6">
    <source>
        <dbReference type="SAM" id="Coils"/>
    </source>
</evidence>
<comment type="subcellular location">
    <subcellularLocation>
        <location evidence="2">Cytoplasm</location>
    </subcellularLocation>
    <subcellularLocation>
        <location evidence="1">Membrane</location>
        <location evidence="1">Caveola</location>
    </subcellularLocation>
</comment>
<organism evidence="8 9">
    <name type="scientific">Petromyzon marinus</name>
    <name type="common">Sea lamprey</name>
    <dbReference type="NCBI Taxonomy" id="7757"/>
    <lineage>
        <taxon>Eukaryota</taxon>
        <taxon>Metazoa</taxon>
        <taxon>Chordata</taxon>
        <taxon>Craniata</taxon>
        <taxon>Vertebrata</taxon>
        <taxon>Cyclostomata</taxon>
        <taxon>Hyperoartia</taxon>
        <taxon>Petromyzontiformes</taxon>
        <taxon>Petromyzontidae</taxon>
        <taxon>Petromyzon</taxon>
    </lineage>
</organism>
<feature type="compositionally biased region" description="Polar residues" evidence="7">
    <location>
        <begin position="117"/>
        <end position="132"/>
    </location>
</feature>
<reference evidence="9" key="1">
    <citation type="submission" date="2025-08" db="UniProtKB">
        <authorList>
            <consortium name="RefSeq"/>
        </authorList>
    </citation>
    <scope>IDENTIFICATION</scope>
    <source>
        <tissue evidence="9">Sperm</tissue>
    </source>
</reference>
<proteinExistence type="inferred from homology"/>
<evidence type="ECO:0000256" key="3">
    <source>
        <dbReference type="ARBA" id="ARBA00008836"/>
    </source>
</evidence>
<dbReference type="AlphaFoldDB" id="A0AAJ7SP00"/>
<dbReference type="GO" id="GO:0005080">
    <property type="term" value="F:protein kinase C binding"/>
    <property type="evidence" value="ECO:0007669"/>
    <property type="project" value="TreeGrafter"/>
</dbReference>
<dbReference type="GO" id="GO:0005901">
    <property type="term" value="C:caveola"/>
    <property type="evidence" value="ECO:0007669"/>
    <property type="project" value="UniProtKB-SubCell"/>
</dbReference>
<evidence type="ECO:0000256" key="2">
    <source>
        <dbReference type="ARBA" id="ARBA00004496"/>
    </source>
</evidence>
<keyword evidence="4" id="KW-0963">Cytoplasm</keyword>
<keyword evidence="6" id="KW-0175">Coiled coil</keyword>
<feature type="compositionally biased region" description="Basic and acidic residues" evidence="7">
    <location>
        <begin position="101"/>
        <end position="116"/>
    </location>
</feature>
<protein>
    <submittedName>
        <fullName evidence="9">Caveolae-associated protein 2-like</fullName>
    </submittedName>
</protein>
<dbReference type="InterPro" id="IPR026752">
    <property type="entry name" value="Cavin_fam"/>
</dbReference>
<sequence>MGDDGARDVVVVASNSQPSAQLDGEAVSSPGAQLILEEAASTPEPTGKGSSSTGPEGLSTPVYSPEASVPASGFEAGASTSEPSGKAASSPPRNGSLEEPSGGKRDASLARTDKSQDSSPNLSPNQSPVGSLIRDSSQVNAISVLTLLDKLLHMVEGVQEAQHSMEARQGEVEKAVSLIQGEVADFSKAQAETGATVRQVLDKARKVSANVKDVRARLEKQSHDVKKLENNHAELIKRSNFRIMVYQEGSDTPTSAVLARRRPPPGVEAGEVEEGVDAQDGQEGGTSPTWEVLDLSEDEDLEMIEAPGSKAARLRKSGQKGVDTLRKAFSRHTLEKRVNKLVSPERREKIRQTLTLRPGHSAPSQEAPAAEGHADEGQEAHGGGEEEIFVSDAQATASAPGAPEKTTNKRIDTMKRALTRQSIEKKVNKLGMKIVPQDRRDKIRKSFVPEHKKPTRANVSSFKVPPFKFTVKKIREGDVVEMEEYQIDAANVEFLQSDGSLSDVNMEEVMQSAAITLDSDGKAGQTVPLSFTVRLGENEEPAVLTLQQKS</sequence>
<dbReference type="RefSeq" id="XP_032802141.1">
    <property type="nucleotide sequence ID" value="XM_032946250.1"/>
</dbReference>
<keyword evidence="5" id="KW-0472">Membrane</keyword>
<evidence type="ECO:0000256" key="7">
    <source>
        <dbReference type="SAM" id="MobiDB-lite"/>
    </source>
</evidence>
<evidence type="ECO:0000313" key="9">
    <source>
        <dbReference type="RefSeq" id="XP_032802141.1"/>
    </source>
</evidence>
<feature type="compositionally biased region" description="Basic and acidic residues" evidence="7">
    <location>
        <begin position="372"/>
        <end position="382"/>
    </location>
</feature>
<dbReference type="PANTHER" id="PTHR15240">
    <property type="entry name" value="CAVIN"/>
    <property type="match status" value="1"/>
</dbReference>
<keyword evidence="8" id="KW-1185">Reference proteome</keyword>
<dbReference type="Pfam" id="PF15237">
    <property type="entry name" value="PTRF_SDPR"/>
    <property type="match status" value="2"/>
</dbReference>
<accession>A0AAJ7SP00</accession>
<evidence type="ECO:0000256" key="1">
    <source>
        <dbReference type="ARBA" id="ARBA00004345"/>
    </source>
</evidence>
<feature type="region of interest" description="Disordered" evidence="7">
    <location>
        <begin position="254"/>
        <end position="289"/>
    </location>
</feature>
<dbReference type="Proteomes" id="UP001318040">
    <property type="component" value="Chromosome 4"/>
</dbReference>
<dbReference type="KEGG" id="pmrn:116938722"/>
<evidence type="ECO:0000256" key="5">
    <source>
        <dbReference type="ARBA" id="ARBA00023136"/>
    </source>
</evidence>
<name>A0AAJ7SP00_PETMA</name>
<feature type="coiled-coil region" evidence="6">
    <location>
        <begin position="201"/>
        <end position="238"/>
    </location>
</feature>
<evidence type="ECO:0000256" key="4">
    <source>
        <dbReference type="ARBA" id="ARBA00022490"/>
    </source>
</evidence>
<dbReference type="GO" id="GO:0005737">
    <property type="term" value="C:cytoplasm"/>
    <property type="evidence" value="ECO:0007669"/>
    <property type="project" value="UniProtKB-SubCell"/>
</dbReference>
<gene>
    <name evidence="9" type="primary">LOC116938722</name>
</gene>